<gene>
    <name evidence="1" type="ORF">EZS28_050454</name>
</gene>
<dbReference type="AlphaFoldDB" id="A0A5J4T6Y7"/>
<feature type="non-terminal residue" evidence="1">
    <location>
        <position position="322"/>
    </location>
</feature>
<dbReference type="SUPFAM" id="SSF51126">
    <property type="entry name" value="Pectin lyase-like"/>
    <property type="match status" value="1"/>
</dbReference>
<sequence length="322" mass="35296">LSDSAAIKIGAGLTRSSLIIIEAININRYEGNGSFIEYLLENAISSAHTLDQGIFIDCLVNDASEGGAISINRGITSSLGTVNISNCEFEHNQAGFGGSVQIIGTEADVYFVNDIFAEGIAHNPLIQHYRVGMRIYQIDDSYDREIVLPDYTGVYYVSNTNGDDIRGTGRITRPFKTIQRAHQILYSDDTNNREISVFSGTYGQGYSESVSDIGSHLVHISRVSGTNPVIQVLNELNPGIIRRNPFYSVGNGALHLENLDFVVQPSTETEAELIRLTNNGKVTLTGCNVRSSEPFVYTRSNYQSSSWIHGVLTRAGTINIIY</sequence>
<dbReference type="Gene3D" id="3.30.1910.20">
    <property type="entry name" value="asparaginyl-tRNA synthetase, N-terminal domain"/>
    <property type="match status" value="1"/>
</dbReference>
<protein>
    <submittedName>
        <fullName evidence="1">Uncharacterized protein</fullName>
    </submittedName>
</protein>
<name>A0A5J4T6Y7_9EUKA</name>
<dbReference type="EMBL" id="SNRW01037042">
    <property type="protein sequence ID" value="KAA6354019.1"/>
    <property type="molecule type" value="Genomic_DNA"/>
</dbReference>
<dbReference type="Proteomes" id="UP000324800">
    <property type="component" value="Unassembled WGS sequence"/>
</dbReference>
<evidence type="ECO:0000313" key="2">
    <source>
        <dbReference type="Proteomes" id="UP000324800"/>
    </source>
</evidence>
<comment type="caution">
    <text evidence="1">The sequence shown here is derived from an EMBL/GenBank/DDBJ whole genome shotgun (WGS) entry which is preliminary data.</text>
</comment>
<organism evidence="1 2">
    <name type="scientific">Streblomastix strix</name>
    <dbReference type="NCBI Taxonomy" id="222440"/>
    <lineage>
        <taxon>Eukaryota</taxon>
        <taxon>Metamonada</taxon>
        <taxon>Preaxostyla</taxon>
        <taxon>Oxymonadida</taxon>
        <taxon>Streblomastigidae</taxon>
        <taxon>Streblomastix</taxon>
    </lineage>
</organism>
<accession>A0A5J4T6Y7</accession>
<evidence type="ECO:0000313" key="1">
    <source>
        <dbReference type="EMBL" id="KAA6354019.1"/>
    </source>
</evidence>
<feature type="non-terminal residue" evidence="1">
    <location>
        <position position="1"/>
    </location>
</feature>
<proteinExistence type="predicted"/>
<reference evidence="1 2" key="1">
    <citation type="submission" date="2019-03" db="EMBL/GenBank/DDBJ databases">
        <title>Single cell metagenomics reveals metabolic interactions within the superorganism composed of flagellate Streblomastix strix and complex community of Bacteroidetes bacteria on its surface.</title>
        <authorList>
            <person name="Treitli S.C."/>
            <person name="Kolisko M."/>
            <person name="Husnik F."/>
            <person name="Keeling P."/>
            <person name="Hampl V."/>
        </authorList>
    </citation>
    <scope>NUCLEOTIDE SEQUENCE [LARGE SCALE GENOMIC DNA]</scope>
    <source>
        <strain evidence="1">ST1C</strain>
    </source>
</reference>
<dbReference type="InterPro" id="IPR011050">
    <property type="entry name" value="Pectin_lyase_fold/virulence"/>
</dbReference>